<dbReference type="InterPro" id="IPR037185">
    <property type="entry name" value="EmrE-like"/>
</dbReference>
<feature type="transmembrane region" description="Helical" evidence="6">
    <location>
        <begin position="49"/>
        <end position="67"/>
    </location>
</feature>
<proteinExistence type="predicted"/>
<evidence type="ECO:0000256" key="6">
    <source>
        <dbReference type="SAM" id="Phobius"/>
    </source>
</evidence>
<feature type="transmembrane region" description="Helical" evidence="6">
    <location>
        <begin position="79"/>
        <end position="102"/>
    </location>
</feature>
<dbReference type="AlphaFoldDB" id="A0A9D8PPC4"/>
<dbReference type="InterPro" id="IPR000620">
    <property type="entry name" value="EamA_dom"/>
</dbReference>
<feature type="transmembrane region" description="Helical" evidence="6">
    <location>
        <begin position="108"/>
        <end position="127"/>
    </location>
</feature>
<feature type="transmembrane region" description="Helical" evidence="6">
    <location>
        <begin position="222"/>
        <end position="241"/>
    </location>
</feature>
<gene>
    <name evidence="8" type="ORF">JW984_16745</name>
</gene>
<feature type="transmembrane region" description="Helical" evidence="6">
    <location>
        <begin position="195"/>
        <end position="216"/>
    </location>
</feature>
<keyword evidence="3 6" id="KW-0812">Transmembrane</keyword>
<evidence type="ECO:0000256" key="3">
    <source>
        <dbReference type="ARBA" id="ARBA00022692"/>
    </source>
</evidence>
<evidence type="ECO:0000313" key="8">
    <source>
        <dbReference type="EMBL" id="MBN1574846.1"/>
    </source>
</evidence>
<feature type="transmembrane region" description="Helical" evidence="6">
    <location>
        <begin position="253"/>
        <end position="273"/>
    </location>
</feature>
<dbReference type="PANTHER" id="PTHR42920:SF5">
    <property type="entry name" value="EAMA DOMAIN-CONTAINING PROTEIN"/>
    <property type="match status" value="1"/>
</dbReference>
<keyword evidence="5 6" id="KW-0472">Membrane</keyword>
<feature type="transmembrane region" description="Helical" evidence="6">
    <location>
        <begin position="20"/>
        <end position="43"/>
    </location>
</feature>
<reference evidence="8" key="1">
    <citation type="journal article" date="2021" name="Environ. Microbiol.">
        <title>Genomic characterization of three novel Desulfobacterota classes expand the metabolic and phylogenetic diversity of the phylum.</title>
        <authorList>
            <person name="Murphy C.L."/>
            <person name="Biggerstaff J."/>
            <person name="Eichhorn A."/>
            <person name="Ewing E."/>
            <person name="Shahan R."/>
            <person name="Soriano D."/>
            <person name="Stewart S."/>
            <person name="VanMol K."/>
            <person name="Walker R."/>
            <person name="Walters P."/>
            <person name="Elshahed M.S."/>
            <person name="Youssef N.H."/>
        </authorList>
    </citation>
    <scope>NUCLEOTIDE SEQUENCE</scope>
    <source>
        <strain evidence="8">Zod_Metabat.24</strain>
    </source>
</reference>
<accession>A0A9D8PPC4</accession>
<comment type="subcellular location">
    <subcellularLocation>
        <location evidence="1">Cell membrane</location>
        <topology evidence="1">Multi-pass membrane protein</topology>
    </subcellularLocation>
</comment>
<dbReference type="InterPro" id="IPR051258">
    <property type="entry name" value="Diverse_Substrate_Transporter"/>
</dbReference>
<feature type="domain" description="EamA" evidence="7">
    <location>
        <begin position="159"/>
        <end position="295"/>
    </location>
</feature>
<dbReference type="PANTHER" id="PTHR42920">
    <property type="entry name" value="OS03G0707200 PROTEIN-RELATED"/>
    <property type="match status" value="1"/>
</dbReference>
<feature type="transmembrane region" description="Helical" evidence="6">
    <location>
        <begin position="163"/>
        <end position="183"/>
    </location>
</feature>
<keyword evidence="4 6" id="KW-1133">Transmembrane helix</keyword>
<evidence type="ECO:0000256" key="5">
    <source>
        <dbReference type="ARBA" id="ARBA00023136"/>
    </source>
</evidence>
<evidence type="ECO:0000256" key="2">
    <source>
        <dbReference type="ARBA" id="ARBA00022475"/>
    </source>
</evidence>
<name>A0A9D8PPC4_9DELT</name>
<evidence type="ECO:0000256" key="1">
    <source>
        <dbReference type="ARBA" id="ARBA00004651"/>
    </source>
</evidence>
<evidence type="ECO:0000256" key="4">
    <source>
        <dbReference type="ARBA" id="ARBA00022989"/>
    </source>
</evidence>
<feature type="domain" description="EamA" evidence="7">
    <location>
        <begin position="22"/>
        <end position="150"/>
    </location>
</feature>
<keyword evidence="2" id="KW-1003">Cell membrane</keyword>
<comment type="caution">
    <text evidence="8">The sequence shown here is derived from an EMBL/GenBank/DDBJ whole genome shotgun (WGS) entry which is preliminary data.</text>
</comment>
<dbReference type="Proteomes" id="UP000809273">
    <property type="component" value="Unassembled WGS sequence"/>
</dbReference>
<feature type="transmembrane region" description="Helical" evidence="6">
    <location>
        <begin position="132"/>
        <end position="151"/>
    </location>
</feature>
<organism evidence="8 9">
    <name type="scientific">Candidatus Zymogenus saltonus</name>
    <dbReference type="NCBI Taxonomy" id="2844893"/>
    <lineage>
        <taxon>Bacteria</taxon>
        <taxon>Deltaproteobacteria</taxon>
        <taxon>Candidatus Zymogenia</taxon>
        <taxon>Candidatus Zymogeniales</taxon>
        <taxon>Candidatus Zymogenaceae</taxon>
        <taxon>Candidatus Zymogenus</taxon>
    </lineage>
</organism>
<protein>
    <submittedName>
        <fullName evidence="8">DMT family transporter</fullName>
    </submittedName>
</protein>
<evidence type="ECO:0000313" key="9">
    <source>
        <dbReference type="Proteomes" id="UP000809273"/>
    </source>
</evidence>
<evidence type="ECO:0000259" key="7">
    <source>
        <dbReference type="Pfam" id="PF00892"/>
    </source>
</evidence>
<sequence>MGGKKLLNTSPVMGLKRGYVADLSLVLICVFWGMSFILVKQAIEEINLYYFIFLRFIVAASILLVLFGRKLKHLNKKLVRDGIILGSFLFIAFITQTVGLQYTSASNAGFITGLHVVLVPFVLAIFFKKTPALTATMGAVIAAVGLFFLSVSDQFTINRGDVWVILCSVSVAFQVILTGWYAVRHDVYLLTLVQVITVLFFSGIATALVGGAVVPLSILSPFVILVIILMAVFATAFNFTVQVWAQQYTTPTRAAVIFTMEPVFAALFAYLWGGEILRVRGYMGAVLIFLGIILSEFRAKKWDGEAENPPADADG</sequence>
<feature type="transmembrane region" description="Helical" evidence="6">
    <location>
        <begin position="279"/>
        <end position="297"/>
    </location>
</feature>
<dbReference type="GO" id="GO:0005886">
    <property type="term" value="C:plasma membrane"/>
    <property type="evidence" value="ECO:0007669"/>
    <property type="project" value="UniProtKB-SubCell"/>
</dbReference>
<dbReference type="EMBL" id="JAFGIX010000090">
    <property type="protein sequence ID" value="MBN1574846.1"/>
    <property type="molecule type" value="Genomic_DNA"/>
</dbReference>
<dbReference type="Pfam" id="PF00892">
    <property type="entry name" value="EamA"/>
    <property type="match status" value="2"/>
</dbReference>
<dbReference type="SUPFAM" id="SSF103481">
    <property type="entry name" value="Multidrug resistance efflux transporter EmrE"/>
    <property type="match status" value="2"/>
</dbReference>
<reference evidence="8" key="2">
    <citation type="submission" date="2021-01" db="EMBL/GenBank/DDBJ databases">
        <authorList>
            <person name="Hahn C.R."/>
            <person name="Youssef N.H."/>
            <person name="Elshahed M."/>
        </authorList>
    </citation>
    <scope>NUCLEOTIDE SEQUENCE</scope>
    <source>
        <strain evidence="8">Zod_Metabat.24</strain>
    </source>
</reference>